<proteinExistence type="inferred from homology"/>
<dbReference type="Proteomes" id="UP001589776">
    <property type="component" value="Unassembled WGS sequence"/>
</dbReference>
<keyword evidence="5 7" id="KW-1133">Transmembrane helix</keyword>
<keyword evidence="2 7" id="KW-0813">Transport</keyword>
<dbReference type="Pfam" id="PF00528">
    <property type="entry name" value="BPD_transp_1"/>
    <property type="match status" value="1"/>
</dbReference>
<evidence type="ECO:0000256" key="2">
    <source>
        <dbReference type="ARBA" id="ARBA00022448"/>
    </source>
</evidence>
<reference evidence="9 10" key="1">
    <citation type="submission" date="2024-09" db="EMBL/GenBank/DDBJ databases">
        <authorList>
            <person name="Sun Q."/>
            <person name="Mori K."/>
        </authorList>
    </citation>
    <scope>NUCLEOTIDE SEQUENCE [LARGE SCALE GENOMIC DNA]</scope>
    <source>
        <strain evidence="9 10">CCM 7759</strain>
    </source>
</reference>
<organism evidence="9 10">
    <name type="scientific">Paenibacillus chartarius</name>
    <dbReference type="NCBI Taxonomy" id="747481"/>
    <lineage>
        <taxon>Bacteria</taxon>
        <taxon>Bacillati</taxon>
        <taxon>Bacillota</taxon>
        <taxon>Bacilli</taxon>
        <taxon>Bacillales</taxon>
        <taxon>Paenibacillaceae</taxon>
        <taxon>Paenibacillus</taxon>
    </lineage>
</organism>
<dbReference type="Gene3D" id="1.10.3720.10">
    <property type="entry name" value="MetI-like"/>
    <property type="match status" value="1"/>
</dbReference>
<dbReference type="CDD" id="cd06261">
    <property type="entry name" value="TM_PBP2"/>
    <property type="match status" value="1"/>
</dbReference>
<dbReference type="EMBL" id="JBHLWN010000025">
    <property type="protein sequence ID" value="MFC0212020.1"/>
    <property type="molecule type" value="Genomic_DNA"/>
</dbReference>
<dbReference type="RefSeq" id="WP_377469077.1">
    <property type="nucleotide sequence ID" value="NZ_JBHLWN010000025.1"/>
</dbReference>
<feature type="transmembrane region" description="Helical" evidence="7">
    <location>
        <begin position="72"/>
        <end position="96"/>
    </location>
</feature>
<comment type="subcellular location">
    <subcellularLocation>
        <location evidence="1 7">Cell membrane</location>
        <topology evidence="1 7">Multi-pass membrane protein</topology>
    </subcellularLocation>
</comment>
<dbReference type="SUPFAM" id="SSF161098">
    <property type="entry name" value="MetI-like"/>
    <property type="match status" value="1"/>
</dbReference>
<feature type="transmembrane region" description="Helical" evidence="7">
    <location>
        <begin position="108"/>
        <end position="128"/>
    </location>
</feature>
<evidence type="ECO:0000313" key="10">
    <source>
        <dbReference type="Proteomes" id="UP001589776"/>
    </source>
</evidence>
<feature type="domain" description="ABC transmembrane type-1" evidence="8">
    <location>
        <begin position="73"/>
        <end position="276"/>
    </location>
</feature>
<comment type="similarity">
    <text evidence="7">Belongs to the binding-protein-dependent transport system permease family.</text>
</comment>
<keyword evidence="6 7" id="KW-0472">Membrane</keyword>
<comment type="caution">
    <text evidence="9">The sequence shown here is derived from an EMBL/GenBank/DDBJ whole genome shotgun (WGS) entry which is preliminary data.</text>
</comment>
<sequence>MKASFSDKMFYTFNYTMLTLIGLSCLLPLLHIVSLSFSESHAIHSGFVSIWPVGWELESYRVLFDNTRVIPALWNSVQITVVGTVLSMIATTLTAYPLSRNYFYGRRVFTLAMVFTMMFGSGLIPHYLVMKQYGLIDSYWVLWLPSLINTYNVLVMRTFFDNIPEEIDEAGRMDGCGEWTHLIRIVLPLSMPVIATLTLFNAVGYWNSFMNVLIYINDTEKYNLMVMIQQMIKKDSVLSEVMALQPGDIADVTGEGIKAAGIMVVVIPMLIIYPFLQRYFVKGVMLGSVKG</sequence>
<feature type="transmembrane region" description="Helical" evidence="7">
    <location>
        <begin position="256"/>
        <end position="276"/>
    </location>
</feature>
<keyword evidence="3" id="KW-1003">Cell membrane</keyword>
<dbReference type="InterPro" id="IPR035906">
    <property type="entry name" value="MetI-like_sf"/>
</dbReference>
<evidence type="ECO:0000256" key="4">
    <source>
        <dbReference type="ARBA" id="ARBA00022692"/>
    </source>
</evidence>
<keyword evidence="10" id="KW-1185">Reference proteome</keyword>
<evidence type="ECO:0000256" key="5">
    <source>
        <dbReference type="ARBA" id="ARBA00022989"/>
    </source>
</evidence>
<gene>
    <name evidence="9" type="ORF">ACFFK0_06060</name>
</gene>
<keyword evidence="4 7" id="KW-0812">Transmembrane</keyword>
<dbReference type="PANTHER" id="PTHR43744:SF9">
    <property type="entry name" value="POLYGALACTURONAN_RHAMNOGALACTURONAN TRANSPORT SYSTEM PERMEASE PROTEIN YTCP"/>
    <property type="match status" value="1"/>
</dbReference>
<evidence type="ECO:0000256" key="3">
    <source>
        <dbReference type="ARBA" id="ARBA00022475"/>
    </source>
</evidence>
<accession>A0ABV6DH95</accession>
<protein>
    <submittedName>
        <fullName evidence="9">Carbohydrate ABC transporter permease</fullName>
    </submittedName>
</protein>
<dbReference type="InterPro" id="IPR000515">
    <property type="entry name" value="MetI-like"/>
</dbReference>
<evidence type="ECO:0000259" key="8">
    <source>
        <dbReference type="PROSITE" id="PS50928"/>
    </source>
</evidence>
<evidence type="ECO:0000313" key="9">
    <source>
        <dbReference type="EMBL" id="MFC0212020.1"/>
    </source>
</evidence>
<dbReference type="PROSITE" id="PS51257">
    <property type="entry name" value="PROKAR_LIPOPROTEIN"/>
    <property type="match status" value="1"/>
</dbReference>
<dbReference type="PANTHER" id="PTHR43744">
    <property type="entry name" value="ABC TRANSPORTER PERMEASE PROTEIN MG189-RELATED-RELATED"/>
    <property type="match status" value="1"/>
</dbReference>
<name>A0ABV6DH95_9BACL</name>
<evidence type="ECO:0000256" key="1">
    <source>
        <dbReference type="ARBA" id="ARBA00004651"/>
    </source>
</evidence>
<evidence type="ECO:0000256" key="7">
    <source>
        <dbReference type="RuleBase" id="RU363032"/>
    </source>
</evidence>
<dbReference type="PROSITE" id="PS50928">
    <property type="entry name" value="ABC_TM1"/>
    <property type="match status" value="1"/>
</dbReference>
<evidence type="ECO:0000256" key="6">
    <source>
        <dbReference type="ARBA" id="ARBA00023136"/>
    </source>
</evidence>